<dbReference type="InterPro" id="IPR056423">
    <property type="entry name" value="BACK_BPM_SPOP"/>
</dbReference>
<dbReference type="InterPro" id="IPR008974">
    <property type="entry name" value="TRAF-like"/>
</dbReference>
<comment type="similarity">
    <text evidence="2">Belongs to the Tdpoz family.</text>
</comment>
<feature type="domain" description="BTB" evidence="3">
    <location>
        <begin position="194"/>
        <end position="261"/>
    </location>
</feature>
<dbReference type="Pfam" id="PF24570">
    <property type="entry name" value="BACK_BPM_SPOP"/>
    <property type="match status" value="1"/>
</dbReference>
<dbReference type="SUPFAM" id="SSF54695">
    <property type="entry name" value="POZ domain"/>
    <property type="match status" value="1"/>
</dbReference>
<evidence type="ECO:0000259" key="3">
    <source>
        <dbReference type="PROSITE" id="PS50097"/>
    </source>
</evidence>
<evidence type="ECO:0000256" key="1">
    <source>
        <dbReference type="ARBA" id="ARBA00004906"/>
    </source>
</evidence>
<dbReference type="FunFam" id="3.30.710.10:FF:000159">
    <property type="entry name" value="Speckle-type POZ protein B"/>
    <property type="match status" value="1"/>
</dbReference>
<dbReference type="SMART" id="SM00061">
    <property type="entry name" value="MATH"/>
    <property type="match status" value="1"/>
</dbReference>
<comment type="caution">
    <text evidence="5">The sequence shown here is derived from an EMBL/GenBank/DDBJ whole genome shotgun (WGS) entry which is preliminary data.</text>
</comment>
<dbReference type="Gene3D" id="2.60.210.10">
    <property type="entry name" value="Apoptosis, Tumor Necrosis Factor Receptor Associated Protein 2, Chain A"/>
    <property type="match status" value="1"/>
</dbReference>
<dbReference type="GO" id="GO:0016567">
    <property type="term" value="P:protein ubiquitination"/>
    <property type="evidence" value="ECO:0007669"/>
    <property type="project" value="InterPro"/>
</dbReference>
<dbReference type="PANTHER" id="PTHR26379:SF512">
    <property type="entry name" value="BTB DOMAIN-CONTAINING PROTEIN"/>
    <property type="match status" value="1"/>
</dbReference>
<evidence type="ECO:0000313" key="5">
    <source>
        <dbReference type="EMBL" id="KAK1648115.1"/>
    </source>
</evidence>
<name>A0AAD8SA40_LOLMU</name>
<dbReference type="Gene3D" id="3.30.710.10">
    <property type="entry name" value="Potassium Channel Kv1.1, Chain A"/>
    <property type="match status" value="1"/>
</dbReference>
<dbReference type="Gene3D" id="1.25.40.420">
    <property type="match status" value="1"/>
</dbReference>
<sequence>MSSSVDNVFSGGASSPTESAIVAPPAICGSHVVKIAGYSRTKGLGNGKYICSETFDIGGHRWCMRYYPDGIGEYDTDWISLYLRLDHSNADVVRAGYKFSLLDQDGQPVPSYSLRSGEIRLFANTGTEWGFAKFIERKALEKNPSLRDDAFSIRCDIAVMKDTFTEPMPQSLVVVPPSNMHQHLGQLLLAGKAADVTFEVADDTFPAHRCILAARSSVFEAELLGPMKESIASRVRIDDMEANVFKALLHFIYTDSLPEMDEDITATMCQHLLVAADRYNIERLKLTCEEKLCNHICHRTAATTLTVAEQHGCTELKRACFRFLTSPGNLKAVVASEGYQHLRSSCPSVIEELLTKLAP</sequence>
<dbReference type="Pfam" id="PF00651">
    <property type="entry name" value="BTB"/>
    <property type="match status" value="1"/>
</dbReference>
<proteinExistence type="inferred from homology"/>
<dbReference type="PROSITE" id="PS50144">
    <property type="entry name" value="MATH"/>
    <property type="match status" value="1"/>
</dbReference>
<organism evidence="5 6">
    <name type="scientific">Lolium multiflorum</name>
    <name type="common">Italian ryegrass</name>
    <name type="synonym">Lolium perenne subsp. multiflorum</name>
    <dbReference type="NCBI Taxonomy" id="4521"/>
    <lineage>
        <taxon>Eukaryota</taxon>
        <taxon>Viridiplantae</taxon>
        <taxon>Streptophyta</taxon>
        <taxon>Embryophyta</taxon>
        <taxon>Tracheophyta</taxon>
        <taxon>Spermatophyta</taxon>
        <taxon>Magnoliopsida</taxon>
        <taxon>Liliopsida</taxon>
        <taxon>Poales</taxon>
        <taxon>Poaceae</taxon>
        <taxon>BOP clade</taxon>
        <taxon>Pooideae</taxon>
        <taxon>Poodae</taxon>
        <taxon>Poeae</taxon>
        <taxon>Poeae Chloroplast Group 2 (Poeae type)</taxon>
        <taxon>Loliodinae</taxon>
        <taxon>Loliinae</taxon>
        <taxon>Lolium</taxon>
    </lineage>
</organism>
<dbReference type="SMART" id="SM00225">
    <property type="entry name" value="BTB"/>
    <property type="match status" value="1"/>
</dbReference>
<dbReference type="CDD" id="cd00121">
    <property type="entry name" value="MATH"/>
    <property type="match status" value="1"/>
</dbReference>
<dbReference type="PANTHER" id="PTHR26379">
    <property type="entry name" value="BTB/POZ AND MATH DOMAIN-CONTAINING PROTEIN 1"/>
    <property type="match status" value="1"/>
</dbReference>
<evidence type="ECO:0000256" key="2">
    <source>
        <dbReference type="ARBA" id="ARBA00010846"/>
    </source>
</evidence>
<dbReference type="Pfam" id="PF22486">
    <property type="entry name" value="MATH_2"/>
    <property type="match status" value="1"/>
</dbReference>
<dbReference type="SUPFAM" id="SSF49599">
    <property type="entry name" value="TRAF domain-like"/>
    <property type="match status" value="1"/>
</dbReference>
<gene>
    <name evidence="5" type="ORF">QYE76_065920</name>
</gene>
<keyword evidence="6" id="KW-1185">Reference proteome</keyword>
<protein>
    <submittedName>
        <fullName evidence="5">Uncharacterized protein</fullName>
    </submittedName>
</protein>
<reference evidence="5" key="1">
    <citation type="submission" date="2023-07" db="EMBL/GenBank/DDBJ databases">
        <title>A chromosome-level genome assembly of Lolium multiflorum.</title>
        <authorList>
            <person name="Chen Y."/>
            <person name="Copetti D."/>
            <person name="Kolliker R."/>
            <person name="Studer B."/>
        </authorList>
    </citation>
    <scope>NUCLEOTIDE SEQUENCE</scope>
    <source>
        <strain evidence="5">02402/16</strain>
        <tissue evidence="5">Leaf</tissue>
    </source>
</reference>
<evidence type="ECO:0000313" key="6">
    <source>
        <dbReference type="Proteomes" id="UP001231189"/>
    </source>
</evidence>
<dbReference type="CDD" id="cd18280">
    <property type="entry name" value="BTB_POZ_BPM_plant"/>
    <property type="match status" value="1"/>
</dbReference>
<dbReference type="AlphaFoldDB" id="A0AAD8SA40"/>
<evidence type="ECO:0000259" key="4">
    <source>
        <dbReference type="PROSITE" id="PS50144"/>
    </source>
</evidence>
<feature type="domain" description="MATH" evidence="4">
    <location>
        <begin position="28"/>
        <end position="157"/>
    </location>
</feature>
<dbReference type="InterPro" id="IPR011333">
    <property type="entry name" value="SKP1/BTB/POZ_sf"/>
</dbReference>
<dbReference type="InterPro" id="IPR002083">
    <property type="entry name" value="MATH/TRAF_dom"/>
</dbReference>
<dbReference type="EMBL" id="JAUUTY010000004">
    <property type="protein sequence ID" value="KAK1648115.1"/>
    <property type="molecule type" value="Genomic_DNA"/>
</dbReference>
<accession>A0AAD8SA40</accession>
<dbReference type="InterPro" id="IPR045005">
    <property type="entry name" value="BPM1-6"/>
</dbReference>
<comment type="pathway">
    <text evidence="1">Protein modification; protein ubiquitination.</text>
</comment>
<dbReference type="PROSITE" id="PS50097">
    <property type="entry name" value="BTB"/>
    <property type="match status" value="1"/>
</dbReference>
<dbReference type="Proteomes" id="UP001231189">
    <property type="component" value="Unassembled WGS sequence"/>
</dbReference>
<dbReference type="InterPro" id="IPR000210">
    <property type="entry name" value="BTB/POZ_dom"/>
</dbReference>